<comment type="subcellular location">
    <subcellularLocation>
        <location evidence="5">Cytoplasm</location>
    </subcellularLocation>
    <text evidence="5">Localizes to the division site, in a FtsZ-dependent manner.</text>
</comment>
<name>A0A1T4M9T8_9FIRM</name>
<evidence type="ECO:0000313" key="6">
    <source>
        <dbReference type="EMBL" id="SJZ63616.1"/>
    </source>
</evidence>
<dbReference type="EMBL" id="FUXM01000003">
    <property type="protein sequence ID" value="SJZ63616.1"/>
    <property type="molecule type" value="Genomic_DNA"/>
</dbReference>
<keyword evidence="1 5" id="KW-0132">Cell division</keyword>
<keyword evidence="5" id="KW-0963">Cytoplasm</keyword>
<accession>A0A1T4M9T8</accession>
<keyword evidence="7" id="KW-1185">Reference proteome</keyword>
<dbReference type="OrthoDB" id="9815206at2"/>
<gene>
    <name evidence="5" type="primary">sepF</name>
    <name evidence="6" type="ORF">SAMN02745885_00493</name>
</gene>
<dbReference type="AlphaFoldDB" id="A0A1T4M9T8"/>
<protein>
    <recommendedName>
        <fullName evidence="5">Cell division protein SepF</fullName>
    </recommendedName>
</protein>
<evidence type="ECO:0000256" key="5">
    <source>
        <dbReference type="HAMAP-Rule" id="MF_01197"/>
    </source>
</evidence>
<dbReference type="InterPro" id="IPR023052">
    <property type="entry name" value="Cell_div_SepF"/>
</dbReference>
<evidence type="ECO:0000313" key="7">
    <source>
        <dbReference type="Proteomes" id="UP000189933"/>
    </source>
</evidence>
<keyword evidence="3 5" id="KW-0131">Cell cycle</keyword>
<comment type="function">
    <text evidence="4 5">Cell division protein that is part of the divisome complex and is recruited early to the Z-ring. Probably stimulates Z-ring formation, perhaps through the cross-linking of FtsZ protofilaments. Its function overlaps with FtsA.</text>
</comment>
<dbReference type="PANTHER" id="PTHR35798">
    <property type="entry name" value="CELL DIVISION PROTEIN SEPF"/>
    <property type="match status" value="1"/>
</dbReference>
<dbReference type="PANTHER" id="PTHR35798:SF1">
    <property type="entry name" value="CELL DIVISION PROTEIN SEPF"/>
    <property type="match status" value="1"/>
</dbReference>
<dbReference type="Gene3D" id="3.30.110.150">
    <property type="entry name" value="SepF-like protein"/>
    <property type="match status" value="1"/>
</dbReference>
<dbReference type="Proteomes" id="UP000189933">
    <property type="component" value="Unassembled WGS sequence"/>
</dbReference>
<reference evidence="7" key="1">
    <citation type="submission" date="2017-02" db="EMBL/GenBank/DDBJ databases">
        <authorList>
            <person name="Varghese N."/>
            <person name="Submissions S."/>
        </authorList>
    </citation>
    <scope>NUCLEOTIDE SEQUENCE [LARGE SCALE GENOMIC DNA]</scope>
    <source>
        <strain evidence="7">DSM 16521</strain>
    </source>
</reference>
<dbReference type="RefSeq" id="WP_078664631.1">
    <property type="nucleotide sequence ID" value="NZ_FUXM01000003.1"/>
</dbReference>
<dbReference type="GO" id="GO:0000917">
    <property type="term" value="P:division septum assembly"/>
    <property type="evidence" value="ECO:0007669"/>
    <property type="project" value="UniProtKB-KW"/>
</dbReference>
<comment type="similarity">
    <text evidence="5">Belongs to the SepF family.</text>
</comment>
<proteinExistence type="inferred from homology"/>
<evidence type="ECO:0000256" key="1">
    <source>
        <dbReference type="ARBA" id="ARBA00022618"/>
    </source>
</evidence>
<evidence type="ECO:0000256" key="4">
    <source>
        <dbReference type="ARBA" id="ARBA00044936"/>
    </source>
</evidence>
<dbReference type="HAMAP" id="MF_01197">
    <property type="entry name" value="SepF"/>
    <property type="match status" value="1"/>
</dbReference>
<sequence length="146" mass="16464">MAKIMDKVMGMIGLADEEEELLEEQDEFMEEREEQFRRGKKAPVVALPQQKGMKVVVIEPRAFDEVQSIADNLKNRRSVVVNLEKTDPSVAQRIVDFVSGTVYALGGSLQKVGTGIYLFVPNGVDISSMLDSRDEQRDRGIFTWVK</sequence>
<dbReference type="GO" id="GO:0005737">
    <property type="term" value="C:cytoplasm"/>
    <property type="evidence" value="ECO:0007669"/>
    <property type="project" value="UniProtKB-SubCell"/>
</dbReference>
<dbReference type="Pfam" id="PF04472">
    <property type="entry name" value="SepF"/>
    <property type="match status" value="1"/>
</dbReference>
<dbReference type="GO" id="GO:0043093">
    <property type="term" value="P:FtsZ-dependent cytokinesis"/>
    <property type="evidence" value="ECO:0007669"/>
    <property type="project" value="UniProtKB-UniRule"/>
</dbReference>
<dbReference type="InterPro" id="IPR007561">
    <property type="entry name" value="Cell_div_SepF/SepF-rel"/>
</dbReference>
<comment type="subunit">
    <text evidence="5">Homodimer. Interacts with FtsZ.</text>
</comment>
<organism evidence="6 7">
    <name type="scientific">Carboxydocella sporoproducens DSM 16521</name>
    <dbReference type="NCBI Taxonomy" id="1121270"/>
    <lineage>
        <taxon>Bacteria</taxon>
        <taxon>Bacillati</taxon>
        <taxon>Bacillota</taxon>
        <taxon>Clostridia</taxon>
        <taxon>Eubacteriales</taxon>
        <taxon>Clostridiales Family XVI. Incertae Sedis</taxon>
        <taxon>Carboxydocella</taxon>
    </lineage>
</organism>
<evidence type="ECO:0000256" key="2">
    <source>
        <dbReference type="ARBA" id="ARBA00023210"/>
    </source>
</evidence>
<dbReference type="InterPro" id="IPR038594">
    <property type="entry name" value="SepF-like_sf"/>
</dbReference>
<keyword evidence="2 5" id="KW-0717">Septation</keyword>
<evidence type="ECO:0000256" key="3">
    <source>
        <dbReference type="ARBA" id="ARBA00023306"/>
    </source>
</evidence>